<accession>A0A6L5QFE5</accession>
<keyword evidence="2" id="KW-1185">Reference proteome</keyword>
<sequence>MDNAHTTRRAGLFESAIQKLFTRGAQVLAVDEIGGGFRLLTLGGAALSQLGLRDAQYCARIRRRISC</sequence>
<protein>
    <submittedName>
        <fullName evidence="1">Uncharacterized protein</fullName>
    </submittedName>
</protein>
<dbReference type="Proteomes" id="UP000481037">
    <property type="component" value="Unassembled WGS sequence"/>
</dbReference>
<dbReference type="RefSeq" id="WP_154364104.1">
    <property type="nucleotide sequence ID" value="NZ_WKJM01000006.1"/>
</dbReference>
<reference evidence="1 2" key="1">
    <citation type="submission" date="2019-11" db="EMBL/GenBank/DDBJ databases">
        <title>Novel species isolated from a subtropical stream in China.</title>
        <authorList>
            <person name="Lu H."/>
        </authorList>
    </citation>
    <scope>NUCLEOTIDE SEQUENCE [LARGE SCALE GENOMIC DNA]</scope>
    <source>
        <strain evidence="1 2">FT25W</strain>
    </source>
</reference>
<dbReference type="AlphaFoldDB" id="A0A6L5QFE5"/>
<comment type="caution">
    <text evidence="1">The sequence shown here is derived from an EMBL/GenBank/DDBJ whole genome shotgun (WGS) entry which is preliminary data.</text>
</comment>
<dbReference type="EMBL" id="WKJM01000006">
    <property type="protein sequence ID" value="MRX07992.1"/>
    <property type="molecule type" value="Genomic_DNA"/>
</dbReference>
<proteinExistence type="predicted"/>
<evidence type="ECO:0000313" key="2">
    <source>
        <dbReference type="Proteomes" id="UP000481037"/>
    </source>
</evidence>
<organism evidence="1 2">
    <name type="scientific">Duganella alba</name>
    <dbReference type="NCBI Taxonomy" id="2666081"/>
    <lineage>
        <taxon>Bacteria</taxon>
        <taxon>Pseudomonadati</taxon>
        <taxon>Pseudomonadota</taxon>
        <taxon>Betaproteobacteria</taxon>
        <taxon>Burkholderiales</taxon>
        <taxon>Oxalobacteraceae</taxon>
        <taxon>Telluria group</taxon>
        <taxon>Duganella</taxon>
    </lineage>
</organism>
<evidence type="ECO:0000313" key="1">
    <source>
        <dbReference type="EMBL" id="MRX07992.1"/>
    </source>
</evidence>
<name>A0A6L5QFE5_9BURK</name>
<gene>
    <name evidence="1" type="ORF">GJ697_09130</name>
</gene>